<comment type="caution">
    <text evidence="4">The sequence shown here is derived from an EMBL/GenBank/DDBJ whole genome shotgun (WGS) entry which is preliminary data.</text>
</comment>
<dbReference type="InterPro" id="IPR036236">
    <property type="entry name" value="Znf_C2H2_sf"/>
</dbReference>
<feature type="compositionally biased region" description="Polar residues" evidence="2">
    <location>
        <begin position="442"/>
        <end position="454"/>
    </location>
</feature>
<evidence type="ECO:0000313" key="4">
    <source>
        <dbReference type="EMBL" id="KTB29858.1"/>
    </source>
</evidence>
<dbReference type="AlphaFoldDB" id="A0A0W0F0Y1"/>
<organism evidence="4 5">
    <name type="scientific">Moniliophthora roreri</name>
    <name type="common">Frosty pod rot fungus</name>
    <name type="synonym">Monilia roreri</name>
    <dbReference type="NCBI Taxonomy" id="221103"/>
    <lineage>
        <taxon>Eukaryota</taxon>
        <taxon>Fungi</taxon>
        <taxon>Dikarya</taxon>
        <taxon>Basidiomycota</taxon>
        <taxon>Agaricomycotina</taxon>
        <taxon>Agaricomycetes</taxon>
        <taxon>Agaricomycetidae</taxon>
        <taxon>Agaricales</taxon>
        <taxon>Marasmiineae</taxon>
        <taxon>Marasmiaceae</taxon>
        <taxon>Moniliophthora</taxon>
    </lineage>
</organism>
<dbReference type="EMBL" id="LATX01002407">
    <property type="protein sequence ID" value="KTB29858.1"/>
    <property type="molecule type" value="Genomic_DNA"/>
</dbReference>
<dbReference type="Gene3D" id="3.30.160.60">
    <property type="entry name" value="Classic Zinc Finger"/>
    <property type="match status" value="1"/>
</dbReference>
<gene>
    <name evidence="4" type="ORF">WG66_17527</name>
</gene>
<keyword evidence="1" id="KW-0863">Zinc-finger</keyword>
<evidence type="ECO:0000256" key="2">
    <source>
        <dbReference type="SAM" id="MobiDB-lite"/>
    </source>
</evidence>
<feature type="compositionally biased region" description="Basic and acidic residues" evidence="2">
    <location>
        <begin position="271"/>
        <end position="280"/>
    </location>
</feature>
<feature type="region of interest" description="Disordered" evidence="2">
    <location>
        <begin position="30"/>
        <end position="68"/>
    </location>
</feature>
<dbReference type="PROSITE" id="PS00028">
    <property type="entry name" value="ZINC_FINGER_C2H2_1"/>
    <property type="match status" value="1"/>
</dbReference>
<feature type="region of interest" description="Disordered" evidence="2">
    <location>
        <begin position="428"/>
        <end position="461"/>
    </location>
</feature>
<accession>A0A0W0F0Y1</accession>
<feature type="region of interest" description="Disordered" evidence="2">
    <location>
        <begin position="242"/>
        <end position="282"/>
    </location>
</feature>
<sequence>MGSHQRYSFIAISPDVLLNLECLLRRQNSRPHLTLPSTPGQSCPRLESGAEQPADQDGETYLGHGDIGFFEGGDRRYPGFDEHPAYLRSEPQTTPPELRHPVSAGTQPHGYGLSFLEGQHLHRARPRSQTVPSQPGINTRHQHHPYQIQVRNVNEYGTIGYGQGHDLSGQTSGPHPFGSSNIFGSPHLPATHPFDNLDVPHSATSSEVGFHQFFEQCDGGSDILSFMLAHSTAGLNFSELLSEPETPQSNTSTDTSSIMSSPSAAGSHIGHSFDREDHPQTPDFISSTTPALDPSSDTVCVQTLGGSLSEAQHHVRSAMDRARSDFGVEIQEFTDPTGLRSIRIFDASSAVSEVTRVGRVAKTSVEENATKRRTSAPTFICWHLDCRQTFTARHNAINHEYSHLGIKRYRCQYYSICEGAFVTKSDAKRHEKKCRGRPPDSDTPNDSKASSRHSGPNYISDANVSCEAQEHDFSFFIRSPPTFFPESSS</sequence>
<keyword evidence="1" id="KW-0862">Zinc</keyword>
<evidence type="ECO:0000313" key="5">
    <source>
        <dbReference type="Proteomes" id="UP000054988"/>
    </source>
</evidence>
<dbReference type="SUPFAM" id="SSF57667">
    <property type="entry name" value="beta-beta-alpha zinc fingers"/>
    <property type="match status" value="1"/>
</dbReference>
<dbReference type="PROSITE" id="PS50157">
    <property type="entry name" value="ZINC_FINGER_C2H2_2"/>
    <property type="match status" value="2"/>
</dbReference>
<dbReference type="Proteomes" id="UP000054988">
    <property type="component" value="Unassembled WGS sequence"/>
</dbReference>
<feature type="domain" description="C2H2-type" evidence="3">
    <location>
        <begin position="379"/>
        <end position="408"/>
    </location>
</feature>
<name>A0A0W0F0Y1_MONRR</name>
<evidence type="ECO:0000256" key="1">
    <source>
        <dbReference type="PROSITE-ProRule" id="PRU00042"/>
    </source>
</evidence>
<evidence type="ECO:0000259" key="3">
    <source>
        <dbReference type="PROSITE" id="PS50157"/>
    </source>
</evidence>
<feature type="compositionally biased region" description="Low complexity" evidence="2">
    <location>
        <begin position="249"/>
        <end position="267"/>
    </location>
</feature>
<dbReference type="GO" id="GO:0008270">
    <property type="term" value="F:zinc ion binding"/>
    <property type="evidence" value="ECO:0007669"/>
    <property type="project" value="UniProtKB-KW"/>
</dbReference>
<dbReference type="InterPro" id="IPR013087">
    <property type="entry name" value="Znf_C2H2_type"/>
</dbReference>
<keyword evidence="1" id="KW-0479">Metal-binding</keyword>
<reference evidence="4 5" key="1">
    <citation type="submission" date="2015-12" db="EMBL/GenBank/DDBJ databases">
        <title>Draft genome sequence of Moniliophthora roreri, the causal agent of frosty pod rot of cacao.</title>
        <authorList>
            <person name="Aime M.C."/>
            <person name="Diaz-Valderrama J.R."/>
            <person name="Kijpornyongpan T."/>
            <person name="Phillips-Mora W."/>
        </authorList>
    </citation>
    <scope>NUCLEOTIDE SEQUENCE [LARGE SCALE GENOMIC DNA]</scope>
    <source>
        <strain evidence="4 5">MCA 2952</strain>
    </source>
</reference>
<proteinExistence type="predicted"/>
<feature type="domain" description="C2H2-type" evidence="3">
    <location>
        <begin position="409"/>
        <end position="439"/>
    </location>
</feature>
<protein>
    <recommendedName>
        <fullName evidence="3">C2H2-type domain-containing protein</fullName>
    </recommendedName>
</protein>